<dbReference type="SUPFAM" id="SSF52047">
    <property type="entry name" value="RNI-like"/>
    <property type="match status" value="1"/>
</dbReference>
<proteinExistence type="predicted"/>
<keyword evidence="2" id="KW-1185">Reference proteome</keyword>
<evidence type="ECO:0000313" key="1">
    <source>
        <dbReference type="EMBL" id="KAL3393277.1"/>
    </source>
</evidence>
<comment type="caution">
    <text evidence="1">The sequence shown here is derived from an EMBL/GenBank/DDBJ whole genome shotgun (WGS) entry which is preliminary data.</text>
</comment>
<dbReference type="AlphaFoldDB" id="A0ABD2WJJ9"/>
<protein>
    <submittedName>
        <fullName evidence="1">Uncharacterized protein</fullName>
    </submittedName>
</protein>
<dbReference type="Gene3D" id="3.80.10.10">
    <property type="entry name" value="Ribonuclease Inhibitor"/>
    <property type="match status" value="1"/>
</dbReference>
<sequence length="583" mass="65794">MVEALDKLRVSTHAAVFQSPELESLMTGFDNTFGDIEQLFFDADTAKINRMTKAYGRTAMYLYKVPELPILFINNQPVLELFMFNIPKKQNKQEITELLRKLGPLDFTVRNLDKSGADTKVNIHCKNLATSLRLQTASVLHLVEVGFYSKAKAAFLPCKAKIRPDSKVYGLNRPVTDTQPLEFPEDHAFIKAEMFLPTLFSFIDHNSALNFTNALSYHPLALALLLNNFYDNSWPIFSYTNVKKFVKDHFTKHKPQTLIFNDKHALVNNDILKGTLRAIEQGCSREDAIAKREMHKIDLQSVALNRNVLEFLANKFSFKSATLGDFTSNFDSILASLQTQRLGMCGNSHLSGKFLANTSAEWVRMIECTGVSYQNMAAALENNKKIKVLIMHDCVAYDFVTRVDSLISAIFSGTNALNAVAVTWSRSTSVPRLAPDYRLMYNLACNIKFLDITNAKFFEPTLYVLLNSIPNVINLILTNLTIDKRCSFTHLKELKRLTLSWAKDVDGIFSKLPIPGLQSLNLVNCKKYPSSELDLLLPLIRAGVKVDLIDCVLRKYPRGLYLACKAGEIIVEKGRSITVIYLK</sequence>
<accession>A0ABD2WJJ9</accession>
<gene>
    <name evidence="1" type="ORF">TKK_012507</name>
</gene>
<evidence type="ECO:0000313" key="2">
    <source>
        <dbReference type="Proteomes" id="UP001627154"/>
    </source>
</evidence>
<dbReference type="InterPro" id="IPR032675">
    <property type="entry name" value="LRR_dom_sf"/>
</dbReference>
<organism evidence="1 2">
    <name type="scientific">Trichogramma kaykai</name>
    <dbReference type="NCBI Taxonomy" id="54128"/>
    <lineage>
        <taxon>Eukaryota</taxon>
        <taxon>Metazoa</taxon>
        <taxon>Ecdysozoa</taxon>
        <taxon>Arthropoda</taxon>
        <taxon>Hexapoda</taxon>
        <taxon>Insecta</taxon>
        <taxon>Pterygota</taxon>
        <taxon>Neoptera</taxon>
        <taxon>Endopterygota</taxon>
        <taxon>Hymenoptera</taxon>
        <taxon>Apocrita</taxon>
        <taxon>Proctotrupomorpha</taxon>
        <taxon>Chalcidoidea</taxon>
        <taxon>Trichogrammatidae</taxon>
        <taxon>Trichogramma</taxon>
    </lineage>
</organism>
<name>A0ABD2WJJ9_9HYME</name>
<dbReference type="EMBL" id="JBJJXI010000100">
    <property type="protein sequence ID" value="KAL3393277.1"/>
    <property type="molecule type" value="Genomic_DNA"/>
</dbReference>
<dbReference type="Proteomes" id="UP001627154">
    <property type="component" value="Unassembled WGS sequence"/>
</dbReference>
<reference evidence="1 2" key="1">
    <citation type="journal article" date="2024" name="bioRxiv">
        <title>A reference genome for Trichogramma kaykai: A tiny desert-dwelling parasitoid wasp with competing sex-ratio distorters.</title>
        <authorList>
            <person name="Culotta J."/>
            <person name="Lindsey A.R."/>
        </authorList>
    </citation>
    <scope>NUCLEOTIDE SEQUENCE [LARGE SCALE GENOMIC DNA]</scope>
    <source>
        <strain evidence="1 2">KSX58</strain>
    </source>
</reference>